<feature type="transmembrane region" description="Helical" evidence="1">
    <location>
        <begin position="37"/>
        <end position="54"/>
    </location>
</feature>
<gene>
    <name evidence="2" type="ORF">F2Q69_00033763</name>
</gene>
<accession>A0A8S9SQU2</accession>
<evidence type="ECO:0000313" key="2">
    <source>
        <dbReference type="EMBL" id="KAF3604071.1"/>
    </source>
</evidence>
<evidence type="ECO:0000313" key="3">
    <source>
        <dbReference type="Proteomes" id="UP000712600"/>
    </source>
</evidence>
<name>A0A8S9SQU2_BRACR</name>
<protein>
    <submittedName>
        <fullName evidence="2">Uncharacterized protein</fullName>
    </submittedName>
</protein>
<proteinExistence type="predicted"/>
<keyword evidence="1" id="KW-0472">Membrane</keyword>
<dbReference type="AlphaFoldDB" id="A0A8S9SQU2"/>
<keyword evidence="1" id="KW-0812">Transmembrane</keyword>
<evidence type="ECO:0000256" key="1">
    <source>
        <dbReference type="SAM" id="Phobius"/>
    </source>
</evidence>
<dbReference type="Proteomes" id="UP000712600">
    <property type="component" value="Unassembled WGS sequence"/>
</dbReference>
<dbReference type="EMBL" id="QGKX02000004">
    <property type="protein sequence ID" value="KAF3604071.1"/>
    <property type="molecule type" value="Genomic_DNA"/>
</dbReference>
<organism evidence="2 3">
    <name type="scientific">Brassica cretica</name>
    <name type="common">Mustard</name>
    <dbReference type="NCBI Taxonomy" id="69181"/>
    <lineage>
        <taxon>Eukaryota</taxon>
        <taxon>Viridiplantae</taxon>
        <taxon>Streptophyta</taxon>
        <taxon>Embryophyta</taxon>
        <taxon>Tracheophyta</taxon>
        <taxon>Spermatophyta</taxon>
        <taxon>Magnoliopsida</taxon>
        <taxon>eudicotyledons</taxon>
        <taxon>Gunneridae</taxon>
        <taxon>Pentapetalae</taxon>
        <taxon>rosids</taxon>
        <taxon>malvids</taxon>
        <taxon>Brassicales</taxon>
        <taxon>Brassicaceae</taxon>
        <taxon>Brassiceae</taxon>
        <taxon>Brassica</taxon>
    </lineage>
</organism>
<comment type="caution">
    <text evidence="2">The sequence shown here is derived from an EMBL/GenBank/DDBJ whole genome shotgun (WGS) entry which is preliminary data.</text>
</comment>
<keyword evidence="1" id="KW-1133">Transmembrane helix</keyword>
<reference evidence="2" key="1">
    <citation type="submission" date="2019-12" db="EMBL/GenBank/DDBJ databases">
        <title>Genome sequencing and annotation of Brassica cretica.</title>
        <authorList>
            <person name="Studholme D.J."/>
            <person name="Sarris P."/>
        </authorList>
    </citation>
    <scope>NUCLEOTIDE SEQUENCE</scope>
    <source>
        <strain evidence="2">PFS-109/04</strain>
        <tissue evidence="2">Leaf</tissue>
    </source>
</reference>
<sequence length="135" mass="14695">MFRGWCVEEKGLKRSVAFWSLLGLAICLDGEVSRAMVWILSNVVLGLSILLCGIRGEVVMSLGLQPMGSPEFLVRGFGVFAQLCRSWSSQLPNVYVSALAVGLKVFSLMDSCVKEVALFAFLINSAFGSVQLRLS</sequence>